<gene>
    <name evidence="5" type="ORF">BST96_00365</name>
</gene>
<dbReference type="STRING" id="716816.BST96_00365"/>
<dbReference type="GO" id="GO:0003700">
    <property type="term" value="F:DNA-binding transcription factor activity"/>
    <property type="evidence" value="ECO:0007669"/>
    <property type="project" value="InterPro"/>
</dbReference>
<dbReference type="SMART" id="SM00342">
    <property type="entry name" value="HTH_ARAC"/>
    <property type="match status" value="1"/>
</dbReference>
<dbReference type="InterPro" id="IPR009057">
    <property type="entry name" value="Homeodomain-like_sf"/>
</dbReference>
<dbReference type="Gene3D" id="1.10.10.60">
    <property type="entry name" value="Homeodomain-like"/>
    <property type="match status" value="1"/>
</dbReference>
<dbReference type="PROSITE" id="PS00041">
    <property type="entry name" value="HTH_ARAC_FAMILY_1"/>
    <property type="match status" value="1"/>
</dbReference>
<dbReference type="PANTHER" id="PTHR47894:SF1">
    <property type="entry name" value="HTH-TYPE TRANSCRIPTIONAL REGULATOR VQSM"/>
    <property type="match status" value="1"/>
</dbReference>
<dbReference type="GO" id="GO:0005829">
    <property type="term" value="C:cytosol"/>
    <property type="evidence" value="ECO:0007669"/>
    <property type="project" value="TreeGrafter"/>
</dbReference>
<dbReference type="EMBL" id="CP019343">
    <property type="protein sequence ID" value="ARN72701.1"/>
    <property type="molecule type" value="Genomic_DNA"/>
</dbReference>
<keyword evidence="2" id="KW-0238">DNA-binding</keyword>
<dbReference type="OrthoDB" id="5582699at2"/>
<keyword evidence="6" id="KW-1185">Reference proteome</keyword>
<feature type="domain" description="HTH araC/xylS-type" evidence="4">
    <location>
        <begin position="245"/>
        <end position="343"/>
    </location>
</feature>
<dbReference type="Proteomes" id="UP000193450">
    <property type="component" value="Chromosome"/>
</dbReference>
<evidence type="ECO:0000256" key="2">
    <source>
        <dbReference type="ARBA" id="ARBA00023125"/>
    </source>
</evidence>
<sequence>MENNLATVPHHFVETMLAMAAEQDCDTDKLLRNIGIDPVDIAAKKPVSILSYGELYHHIIKLTQDEWFGLLNGSPVPKGTIRQLLYLIVYCKTLAQALTRSSEFFEICRGFKVKQQFSIEGDNATIKVVRLDCVQPQAFDAIIADSDPATIKATLSAWHGFNSWLIGQYVPLTDIYYSFSDDSQPAKKLSGRPRYHCGQSFNGYRFPKKFLDYPVVQSEDSIEDFIRKAPYYSLVKKDLEEGATSLVKALLVKSIGDELPNASQVAQSLGMSVSSLHRKLAAEGTSYQYLKDESRMEAAIHYLNRPDLSISTISDLLGFELASTFFRVFKKWTGLPRLSIVSKSWLIAS</sequence>
<keyword evidence="3" id="KW-0804">Transcription</keyword>
<dbReference type="PANTHER" id="PTHR47894">
    <property type="entry name" value="HTH-TYPE TRANSCRIPTIONAL REGULATOR GADX"/>
    <property type="match status" value="1"/>
</dbReference>
<protein>
    <recommendedName>
        <fullName evidence="4">HTH araC/xylS-type domain-containing protein</fullName>
    </recommendedName>
</protein>
<dbReference type="AlphaFoldDB" id="A0A1X9N600"/>
<evidence type="ECO:0000256" key="1">
    <source>
        <dbReference type="ARBA" id="ARBA00023015"/>
    </source>
</evidence>
<name>A0A1X9N600_9GAMM</name>
<accession>A0A1X9N600</accession>
<proteinExistence type="predicted"/>
<dbReference type="GO" id="GO:0000976">
    <property type="term" value="F:transcription cis-regulatory region binding"/>
    <property type="evidence" value="ECO:0007669"/>
    <property type="project" value="TreeGrafter"/>
</dbReference>
<evidence type="ECO:0000256" key="3">
    <source>
        <dbReference type="ARBA" id="ARBA00023163"/>
    </source>
</evidence>
<evidence type="ECO:0000313" key="5">
    <source>
        <dbReference type="EMBL" id="ARN72701.1"/>
    </source>
</evidence>
<reference evidence="5 6" key="1">
    <citation type="submission" date="2016-11" db="EMBL/GenBank/DDBJ databases">
        <title>Trade-off between light-utilization and light-protection in marine flavobacteria.</title>
        <authorList>
            <person name="Kumagai Y."/>
        </authorList>
    </citation>
    <scope>NUCLEOTIDE SEQUENCE [LARGE SCALE GENOMIC DNA]</scope>
    <source>
        <strain evidence="5 6">NBRC 107125</strain>
    </source>
</reference>
<dbReference type="InterPro" id="IPR032687">
    <property type="entry name" value="AraC-type_N"/>
</dbReference>
<evidence type="ECO:0000259" key="4">
    <source>
        <dbReference type="PROSITE" id="PS01124"/>
    </source>
</evidence>
<dbReference type="SUPFAM" id="SSF46689">
    <property type="entry name" value="Homeodomain-like"/>
    <property type="match status" value="1"/>
</dbReference>
<dbReference type="Pfam" id="PF12625">
    <property type="entry name" value="Arabinose_bd"/>
    <property type="match status" value="1"/>
</dbReference>
<dbReference type="InterPro" id="IPR018062">
    <property type="entry name" value="HTH_AraC-typ_CS"/>
</dbReference>
<dbReference type="InterPro" id="IPR018060">
    <property type="entry name" value="HTH_AraC"/>
</dbReference>
<dbReference type="KEGG" id="osg:BST96_00365"/>
<dbReference type="PROSITE" id="PS01124">
    <property type="entry name" value="HTH_ARAC_FAMILY_2"/>
    <property type="match status" value="1"/>
</dbReference>
<keyword evidence="1" id="KW-0805">Transcription regulation</keyword>
<dbReference type="RefSeq" id="WP_085756787.1">
    <property type="nucleotide sequence ID" value="NZ_CP019343.1"/>
</dbReference>
<organism evidence="5 6">
    <name type="scientific">Oceanicoccus sagamiensis</name>
    <dbReference type="NCBI Taxonomy" id="716816"/>
    <lineage>
        <taxon>Bacteria</taxon>
        <taxon>Pseudomonadati</taxon>
        <taxon>Pseudomonadota</taxon>
        <taxon>Gammaproteobacteria</taxon>
        <taxon>Cellvibrionales</taxon>
        <taxon>Spongiibacteraceae</taxon>
        <taxon>Oceanicoccus</taxon>
    </lineage>
</organism>
<evidence type="ECO:0000313" key="6">
    <source>
        <dbReference type="Proteomes" id="UP000193450"/>
    </source>
</evidence>
<dbReference type="Pfam" id="PF12833">
    <property type="entry name" value="HTH_18"/>
    <property type="match status" value="1"/>
</dbReference>